<protein>
    <submittedName>
        <fullName evidence="1">GD23652</fullName>
    </submittedName>
</protein>
<dbReference type="HOGENOM" id="CLU_3108654_0_0_1"/>
<sequence length="51" mass="5956">MQDLQERQDVELVALVEQLTRHPLLYSQLSPPYPFFMAVKNTLWTPNAAVR</sequence>
<name>B4Q8N2_DROSI</name>
<evidence type="ECO:0000313" key="1">
    <source>
        <dbReference type="EMBL" id="EDX04447.1"/>
    </source>
</evidence>
<reference evidence="1 2" key="1">
    <citation type="journal article" date="2007" name="Nature">
        <title>Evolution of genes and genomes on the Drosophila phylogeny.</title>
        <authorList>
            <consortium name="Drosophila 12 Genomes Consortium"/>
            <person name="Clark A.G."/>
            <person name="Eisen M.B."/>
            <person name="Smith D.R."/>
            <person name="Bergman C.M."/>
            <person name="Oliver B."/>
            <person name="Markow T.A."/>
            <person name="Kaufman T.C."/>
            <person name="Kellis M."/>
            <person name="Gelbart W."/>
            <person name="Iyer V.N."/>
            <person name="Pollard D.A."/>
            <person name="Sackton T.B."/>
            <person name="Larracuente A.M."/>
            <person name="Singh N.D."/>
            <person name="Abad J.P."/>
            <person name="Abt D.N."/>
            <person name="Adryan B."/>
            <person name="Aguade M."/>
            <person name="Akashi H."/>
            <person name="Anderson W.W."/>
            <person name="Aquadro C.F."/>
            <person name="Ardell D.H."/>
            <person name="Arguello R."/>
            <person name="Artieri C.G."/>
            <person name="Barbash D.A."/>
            <person name="Barker D."/>
            <person name="Barsanti P."/>
            <person name="Batterham P."/>
            <person name="Batzoglou S."/>
            <person name="Begun D."/>
            <person name="Bhutkar A."/>
            <person name="Blanco E."/>
            <person name="Bosak S.A."/>
            <person name="Bradley R.K."/>
            <person name="Brand A.D."/>
            <person name="Brent M.R."/>
            <person name="Brooks A.N."/>
            <person name="Brown R.H."/>
            <person name="Butlin R.K."/>
            <person name="Caggese C."/>
            <person name="Calvi B.R."/>
            <person name="Bernardo de Carvalho A."/>
            <person name="Caspi A."/>
            <person name="Castrezana S."/>
            <person name="Celniker S.E."/>
            <person name="Chang J.L."/>
            <person name="Chapple C."/>
            <person name="Chatterji S."/>
            <person name="Chinwalla A."/>
            <person name="Civetta A."/>
            <person name="Clifton S.W."/>
            <person name="Comeron J.M."/>
            <person name="Costello J.C."/>
            <person name="Coyne J.A."/>
            <person name="Daub J."/>
            <person name="David R.G."/>
            <person name="Delcher A.L."/>
            <person name="Delehaunty K."/>
            <person name="Do C.B."/>
            <person name="Ebling H."/>
            <person name="Edwards K."/>
            <person name="Eickbush T."/>
            <person name="Evans J.D."/>
            <person name="Filipski A."/>
            <person name="Findeiss S."/>
            <person name="Freyhult E."/>
            <person name="Fulton L."/>
            <person name="Fulton R."/>
            <person name="Garcia A.C."/>
            <person name="Gardiner A."/>
            <person name="Garfield D.A."/>
            <person name="Garvin B.E."/>
            <person name="Gibson G."/>
            <person name="Gilbert D."/>
            <person name="Gnerre S."/>
            <person name="Godfrey J."/>
            <person name="Good R."/>
            <person name="Gotea V."/>
            <person name="Gravely B."/>
            <person name="Greenberg A.J."/>
            <person name="Griffiths-Jones S."/>
            <person name="Gross S."/>
            <person name="Guigo R."/>
            <person name="Gustafson E.A."/>
            <person name="Haerty W."/>
            <person name="Hahn M.W."/>
            <person name="Halligan D.L."/>
            <person name="Halpern A.L."/>
            <person name="Halter G.M."/>
            <person name="Han M.V."/>
            <person name="Heger A."/>
            <person name="Hillier L."/>
            <person name="Hinrichs A.S."/>
            <person name="Holmes I."/>
            <person name="Hoskins R.A."/>
            <person name="Hubisz M.J."/>
            <person name="Hultmark D."/>
            <person name="Huntley M.A."/>
            <person name="Jaffe D.B."/>
            <person name="Jagadeeshan S."/>
            <person name="Jeck W.R."/>
            <person name="Johnson J."/>
            <person name="Jones C.D."/>
            <person name="Jordan W.C."/>
            <person name="Karpen G.H."/>
            <person name="Kataoka E."/>
            <person name="Keightley P.D."/>
            <person name="Kheradpour P."/>
            <person name="Kirkness E.F."/>
            <person name="Koerich L.B."/>
            <person name="Kristiansen K."/>
            <person name="Kudrna D."/>
            <person name="Kulathinal R.J."/>
            <person name="Kumar S."/>
            <person name="Kwok R."/>
            <person name="Lander E."/>
            <person name="Langley C.H."/>
            <person name="Lapoint R."/>
            <person name="Lazzaro B.P."/>
            <person name="Lee S.J."/>
            <person name="Levesque L."/>
            <person name="Li R."/>
            <person name="Lin C.F."/>
            <person name="Lin M.F."/>
            <person name="Lindblad-Toh K."/>
            <person name="Llopart A."/>
            <person name="Long M."/>
            <person name="Low L."/>
            <person name="Lozovsky E."/>
            <person name="Lu J."/>
            <person name="Luo M."/>
            <person name="Machado C.A."/>
            <person name="Makalowski W."/>
            <person name="Marzo M."/>
            <person name="Matsuda M."/>
            <person name="Matzkin L."/>
            <person name="McAllister B."/>
            <person name="McBride C.S."/>
            <person name="McKernan B."/>
            <person name="McKernan K."/>
            <person name="Mendez-Lago M."/>
            <person name="Minx P."/>
            <person name="Mollenhauer M.U."/>
            <person name="Montooth K."/>
            <person name="Mount S.M."/>
            <person name="Mu X."/>
            <person name="Myers E."/>
            <person name="Negre B."/>
            <person name="Newfeld S."/>
            <person name="Nielsen R."/>
            <person name="Noor M.A."/>
            <person name="O'Grady P."/>
            <person name="Pachter L."/>
            <person name="Papaceit M."/>
            <person name="Parisi M.J."/>
            <person name="Parisi M."/>
            <person name="Parts L."/>
            <person name="Pedersen J.S."/>
            <person name="Pesole G."/>
            <person name="Phillippy A.M."/>
            <person name="Ponting C.P."/>
            <person name="Pop M."/>
            <person name="Porcelli D."/>
            <person name="Powell J.R."/>
            <person name="Prohaska S."/>
            <person name="Pruitt K."/>
            <person name="Puig M."/>
            <person name="Quesneville H."/>
            <person name="Ram K.R."/>
            <person name="Rand D."/>
            <person name="Rasmussen M.D."/>
            <person name="Reed L.K."/>
            <person name="Reenan R."/>
            <person name="Reily A."/>
            <person name="Remington K.A."/>
            <person name="Rieger T.T."/>
            <person name="Ritchie M.G."/>
            <person name="Robin C."/>
            <person name="Rogers Y.H."/>
            <person name="Rohde C."/>
            <person name="Rozas J."/>
            <person name="Rubenfield M.J."/>
            <person name="Ruiz A."/>
            <person name="Russo S."/>
            <person name="Salzberg S.L."/>
            <person name="Sanchez-Gracia A."/>
            <person name="Saranga D.J."/>
            <person name="Sato H."/>
            <person name="Schaeffer S.W."/>
            <person name="Schatz M.C."/>
            <person name="Schlenke T."/>
            <person name="Schwartz R."/>
            <person name="Segarra C."/>
            <person name="Singh R.S."/>
            <person name="Sirot L."/>
            <person name="Sirota M."/>
            <person name="Sisneros N.B."/>
            <person name="Smith C.D."/>
            <person name="Smith T.F."/>
            <person name="Spieth J."/>
            <person name="Stage D.E."/>
            <person name="Stark A."/>
            <person name="Stephan W."/>
            <person name="Strausberg R.L."/>
            <person name="Strempel S."/>
            <person name="Sturgill D."/>
            <person name="Sutton G."/>
            <person name="Sutton G.G."/>
            <person name="Tao W."/>
            <person name="Teichmann S."/>
            <person name="Tobari Y.N."/>
            <person name="Tomimura Y."/>
            <person name="Tsolas J.M."/>
            <person name="Valente V.L."/>
            <person name="Venter E."/>
            <person name="Venter J.C."/>
            <person name="Vicario S."/>
            <person name="Vieira F.G."/>
            <person name="Vilella A.J."/>
            <person name="Villasante A."/>
            <person name="Walenz B."/>
            <person name="Wang J."/>
            <person name="Wasserman M."/>
            <person name="Watts T."/>
            <person name="Wilson D."/>
            <person name="Wilson R.K."/>
            <person name="Wing R.A."/>
            <person name="Wolfner M.F."/>
            <person name="Wong A."/>
            <person name="Wong G.K."/>
            <person name="Wu C.I."/>
            <person name="Wu G."/>
            <person name="Yamamoto D."/>
            <person name="Yang H.P."/>
            <person name="Yang S.P."/>
            <person name="Yorke J.A."/>
            <person name="Yoshida K."/>
            <person name="Zdobnov E."/>
            <person name="Zhang P."/>
            <person name="Zhang Y."/>
            <person name="Zimin A.V."/>
            <person name="Baldwin J."/>
            <person name="Abdouelleil A."/>
            <person name="Abdulkadir J."/>
            <person name="Abebe A."/>
            <person name="Abera B."/>
            <person name="Abreu J."/>
            <person name="Acer S.C."/>
            <person name="Aftuck L."/>
            <person name="Alexander A."/>
            <person name="An P."/>
            <person name="Anderson E."/>
            <person name="Anderson S."/>
            <person name="Arachi H."/>
            <person name="Azer M."/>
            <person name="Bachantsang P."/>
            <person name="Barry A."/>
            <person name="Bayul T."/>
            <person name="Berlin A."/>
            <person name="Bessette D."/>
            <person name="Bloom T."/>
            <person name="Blye J."/>
            <person name="Boguslavskiy L."/>
            <person name="Bonnet C."/>
            <person name="Boukhgalter B."/>
            <person name="Bourzgui I."/>
            <person name="Brown A."/>
            <person name="Cahill P."/>
            <person name="Channer S."/>
            <person name="Cheshatsang Y."/>
            <person name="Chuda L."/>
            <person name="Citroen M."/>
            <person name="Collymore A."/>
            <person name="Cooke P."/>
            <person name="Costello M."/>
            <person name="D'Aco K."/>
            <person name="Daza R."/>
            <person name="De Haan G."/>
            <person name="DeGray S."/>
            <person name="DeMaso C."/>
            <person name="Dhargay N."/>
            <person name="Dooley K."/>
            <person name="Dooley E."/>
            <person name="Doricent M."/>
            <person name="Dorje P."/>
            <person name="Dorjee K."/>
            <person name="Dupes A."/>
            <person name="Elong R."/>
            <person name="Falk J."/>
            <person name="Farina A."/>
            <person name="Faro S."/>
            <person name="Ferguson D."/>
            <person name="Fisher S."/>
            <person name="Foley C.D."/>
            <person name="Franke A."/>
            <person name="Friedrich D."/>
            <person name="Gadbois L."/>
            <person name="Gearin G."/>
            <person name="Gearin C.R."/>
            <person name="Giannoukos G."/>
            <person name="Goode T."/>
            <person name="Graham J."/>
            <person name="Grandbois E."/>
            <person name="Grewal S."/>
            <person name="Gyaltsen K."/>
            <person name="Hafez N."/>
            <person name="Hagos B."/>
            <person name="Hall J."/>
            <person name="Henson C."/>
            <person name="Hollinger A."/>
            <person name="Honan T."/>
            <person name="Huard M.D."/>
            <person name="Hughes L."/>
            <person name="Hurhula B."/>
            <person name="Husby M.E."/>
            <person name="Kamat A."/>
            <person name="Kanga B."/>
            <person name="Kashin S."/>
            <person name="Khazanovich D."/>
            <person name="Kisner P."/>
            <person name="Lance K."/>
            <person name="Lara M."/>
            <person name="Lee W."/>
            <person name="Lennon N."/>
            <person name="Letendre F."/>
            <person name="LeVine R."/>
            <person name="Lipovsky A."/>
            <person name="Liu X."/>
            <person name="Liu J."/>
            <person name="Liu S."/>
            <person name="Lokyitsang T."/>
            <person name="Lokyitsang Y."/>
            <person name="Lubonja R."/>
            <person name="Lui A."/>
            <person name="MacDonald P."/>
            <person name="Magnisalis V."/>
            <person name="Maru K."/>
            <person name="Matthews C."/>
            <person name="McCusker W."/>
            <person name="McDonough S."/>
            <person name="Mehta T."/>
            <person name="Meldrim J."/>
            <person name="Meneus L."/>
            <person name="Mihai O."/>
            <person name="Mihalev A."/>
            <person name="Mihova T."/>
            <person name="Mittelman R."/>
            <person name="Mlenga V."/>
            <person name="Montmayeur A."/>
            <person name="Mulrain L."/>
            <person name="Navidi A."/>
            <person name="Naylor J."/>
            <person name="Negash T."/>
            <person name="Nguyen T."/>
            <person name="Nguyen N."/>
            <person name="Nicol R."/>
            <person name="Norbu C."/>
            <person name="Norbu N."/>
            <person name="Novod N."/>
            <person name="O'Neill B."/>
            <person name="Osman S."/>
            <person name="Markiewicz E."/>
            <person name="Oyono O.L."/>
            <person name="Patti C."/>
            <person name="Phunkhang P."/>
            <person name="Pierre F."/>
            <person name="Priest M."/>
            <person name="Raghuraman S."/>
            <person name="Rege F."/>
            <person name="Reyes R."/>
            <person name="Rise C."/>
            <person name="Rogov P."/>
            <person name="Ross K."/>
            <person name="Ryan E."/>
            <person name="Settipalli S."/>
            <person name="Shea T."/>
            <person name="Sherpa N."/>
            <person name="Shi L."/>
            <person name="Shih D."/>
            <person name="Sparrow T."/>
            <person name="Spaulding J."/>
            <person name="Stalker J."/>
            <person name="Stange-Thomann N."/>
            <person name="Stavropoulos S."/>
            <person name="Stone C."/>
            <person name="Strader C."/>
            <person name="Tesfaye S."/>
            <person name="Thomson T."/>
            <person name="Thoulutsang Y."/>
            <person name="Thoulutsang D."/>
            <person name="Topham K."/>
            <person name="Topping I."/>
            <person name="Tsamla T."/>
            <person name="Vassiliev H."/>
            <person name="Vo A."/>
            <person name="Wangchuk T."/>
            <person name="Wangdi T."/>
            <person name="Weiand M."/>
            <person name="Wilkinson J."/>
            <person name="Wilson A."/>
            <person name="Yadav S."/>
            <person name="Young G."/>
            <person name="Yu Q."/>
            <person name="Zembek L."/>
            <person name="Zhong D."/>
            <person name="Zimmer A."/>
            <person name="Zwirko Z."/>
            <person name="Jaffe D.B."/>
            <person name="Alvarez P."/>
            <person name="Brockman W."/>
            <person name="Butler J."/>
            <person name="Chin C."/>
            <person name="Gnerre S."/>
            <person name="Grabherr M."/>
            <person name="Kleber M."/>
            <person name="Mauceli E."/>
            <person name="MacCallum I."/>
        </authorList>
    </citation>
    <scope>NUCLEOTIDE SEQUENCE [LARGE SCALE GENOMIC DNA]</scope>
    <source>
        <strain evidence="2">white501</strain>
    </source>
</reference>
<evidence type="ECO:0000313" key="2">
    <source>
        <dbReference type="Proteomes" id="UP000000304"/>
    </source>
</evidence>
<dbReference type="EMBL" id="CM000361">
    <property type="protein sequence ID" value="EDX04447.1"/>
    <property type="molecule type" value="Genomic_DNA"/>
</dbReference>
<accession>B4Q8N2</accession>
<proteinExistence type="predicted"/>
<keyword evidence="2" id="KW-1185">Reference proteome</keyword>
<dbReference type="AlphaFoldDB" id="B4Q8N2"/>
<dbReference type="Proteomes" id="UP000000304">
    <property type="component" value="Chromosome 2L"/>
</dbReference>
<gene>
    <name evidence="1" type="primary">Dsim\GD23652</name>
    <name evidence="1" type="ORF">Dsim_GD23652</name>
</gene>
<organism evidence="1 2">
    <name type="scientific">Drosophila simulans</name>
    <name type="common">Fruit fly</name>
    <dbReference type="NCBI Taxonomy" id="7240"/>
    <lineage>
        <taxon>Eukaryota</taxon>
        <taxon>Metazoa</taxon>
        <taxon>Ecdysozoa</taxon>
        <taxon>Arthropoda</taxon>
        <taxon>Hexapoda</taxon>
        <taxon>Insecta</taxon>
        <taxon>Pterygota</taxon>
        <taxon>Neoptera</taxon>
        <taxon>Endopterygota</taxon>
        <taxon>Diptera</taxon>
        <taxon>Brachycera</taxon>
        <taxon>Muscomorpha</taxon>
        <taxon>Ephydroidea</taxon>
        <taxon>Drosophilidae</taxon>
        <taxon>Drosophila</taxon>
        <taxon>Sophophora</taxon>
    </lineage>
</organism>